<organism evidence="9 10">
    <name type="scientific">Phyllotreta striolata</name>
    <name type="common">Striped flea beetle</name>
    <name type="synonym">Crioceris striolata</name>
    <dbReference type="NCBI Taxonomy" id="444603"/>
    <lineage>
        <taxon>Eukaryota</taxon>
        <taxon>Metazoa</taxon>
        <taxon>Ecdysozoa</taxon>
        <taxon>Arthropoda</taxon>
        <taxon>Hexapoda</taxon>
        <taxon>Insecta</taxon>
        <taxon>Pterygota</taxon>
        <taxon>Neoptera</taxon>
        <taxon>Endopterygota</taxon>
        <taxon>Coleoptera</taxon>
        <taxon>Polyphaga</taxon>
        <taxon>Cucujiformia</taxon>
        <taxon>Chrysomeloidea</taxon>
        <taxon>Chrysomelidae</taxon>
        <taxon>Galerucinae</taxon>
        <taxon>Alticini</taxon>
        <taxon>Phyllotreta</taxon>
    </lineage>
</organism>
<dbReference type="CDD" id="cd00022">
    <property type="entry name" value="BIR"/>
    <property type="match status" value="2"/>
</dbReference>
<evidence type="ECO:0000256" key="4">
    <source>
        <dbReference type="ARBA" id="ARBA00022771"/>
    </source>
</evidence>
<feature type="region of interest" description="Disordered" evidence="7">
    <location>
        <begin position="37"/>
        <end position="57"/>
    </location>
</feature>
<evidence type="ECO:0000259" key="8">
    <source>
        <dbReference type="PROSITE" id="PS50089"/>
    </source>
</evidence>
<dbReference type="SMART" id="SM00184">
    <property type="entry name" value="RING"/>
    <property type="match status" value="1"/>
</dbReference>
<dbReference type="InterPro" id="IPR050784">
    <property type="entry name" value="IAP"/>
</dbReference>
<evidence type="ECO:0000313" key="10">
    <source>
        <dbReference type="Proteomes" id="UP001153712"/>
    </source>
</evidence>
<sequence length="369" mass="41770">MLMNRPLKKMVKLVKRKRRFHAPEEAVDMTSIVIPHHSTKFDQPDNGTKDRSSYDHHTQTVEEPLNFKIFEDRLKTFINWPNQEVSKIDLAKAGFVYTGEDDIVICPLCKIEGYRWVSGDDPMADHRVWNPDCAFFRGNIEHDHSEGTSRSADTCGIFGVDELPNSTPESNKINNLQKLGVKTGKGPHNQDKITYESRLATFQNWPRSMKQRPSDLAEAGFYYTGIGDQTLCFHCGGGLKDWEENDNPWEQHALWFSKCVFVNLKKGKDFIEEVKNKADTELSIPSTSGLQKTKEEKSDNKSECVVENETKRESEATEKTLCKICFKNELGVVFLPCGHIVACVDCAAALKTCAVCRQPVEAAVRAFLS</sequence>
<dbReference type="PROSITE" id="PS50143">
    <property type="entry name" value="BIR_REPEAT_2"/>
    <property type="match status" value="2"/>
</dbReference>
<dbReference type="FunFam" id="1.10.1170.10:FF:000003">
    <property type="entry name" value="E3 ubiquitin-protein ligase XIAP"/>
    <property type="match status" value="1"/>
</dbReference>
<dbReference type="GO" id="GO:0031398">
    <property type="term" value="P:positive regulation of protein ubiquitination"/>
    <property type="evidence" value="ECO:0007669"/>
    <property type="project" value="TreeGrafter"/>
</dbReference>
<keyword evidence="2" id="KW-0053">Apoptosis</keyword>
<dbReference type="GO" id="GO:0061630">
    <property type="term" value="F:ubiquitin protein ligase activity"/>
    <property type="evidence" value="ECO:0007669"/>
    <property type="project" value="TreeGrafter"/>
</dbReference>
<dbReference type="GO" id="GO:0008270">
    <property type="term" value="F:zinc ion binding"/>
    <property type="evidence" value="ECO:0007669"/>
    <property type="project" value="UniProtKB-KW"/>
</dbReference>
<dbReference type="SUPFAM" id="SSF57924">
    <property type="entry name" value="Inhibitor of apoptosis (IAP) repeat"/>
    <property type="match status" value="2"/>
</dbReference>
<keyword evidence="4 6" id="KW-0863">Zinc-finger</keyword>
<dbReference type="PROSITE" id="PS50089">
    <property type="entry name" value="ZF_RING_2"/>
    <property type="match status" value="1"/>
</dbReference>
<dbReference type="EMBL" id="OU900096">
    <property type="protein sequence ID" value="CAG9860344.1"/>
    <property type="molecule type" value="Genomic_DNA"/>
</dbReference>
<dbReference type="Pfam" id="PF13920">
    <property type="entry name" value="zf-C3HC4_3"/>
    <property type="match status" value="1"/>
</dbReference>
<evidence type="ECO:0000256" key="6">
    <source>
        <dbReference type="PROSITE-ProRule" id="PRU00175"/>
    </source>
</evidence>
<dbReference type="FunFam" id="1.10.1170.10:FF:000002">
    <property type="entry name" value="Baculoviral IAP repeat containing 7"/>
    <property type="match status" value="1"/>
</dbReference>
<dbReference type="InterPro" id="IPR001841">
    <property type="entry name" value="Znf_RING"/>
</dbReference>
<evidence type="ECO:0000313" key="9">
    <source>
        <dbReference type="EMBL" id="CAG9860344.1"/>
    </source>
</evidence>
<reference evidence="9" key="1">
    <citation type="submission" date="2022-01" db="EMBL/GenBank/DDBJ databases">
        <authorList>
            <person name="King R."/>
        </authorList>
    </citation>
    <scope>NUCLEOTIDE SEQUENCE</scope>
</reference>
<dbReference type="GO" id="GO:0006915">
    <property type="term" value="P:apoptotic process"/>
    <property type="evidence" value="ECO:0007669"/>
    <property type="project" value="UniProtKB-KW"/>
</dbReference>
<dbReference type="Proteomes" id="UP001153712">
    <property type="component" value="Chromosome 3"/>
</dbReference>
<keyword evidence="5" id="KW-0862">Zinc</keyword>
<dbReference type="Gene3D" id="1.10.1170.10">
    <property type="entry name" value="Inhibitor Of Apoptosis Protein (2mihbC-IAP-1), Chain A"/>
    <property type="match status" value="2"/>
</dbReference>
<evidence type="ECO:0000256" key="7">
    <source>
        <dbReference type="SAM" id="MobiDB-lite"/>
    </source>
</evidence>
<protein>
    <recommendedName>
        <fullName evidence="8">RING-type domain-containing protein</fullName>
    </recommendedName>
</protein>
<evidence type="ECO:0000256" key="1">
    <source>
        <dbReference type="ARBA" id="ARBA00006672"/>
    </source>
</evidence>
<dbReference type="OrthoDB" id="5855668at2759"/>
<dbReference type="CDD" id="cd16510">
    <property type="entry name" value="RING-HC_IAPs"/>
    <property type="match status" value="1"/>
</dbReference>
<dbReference type="GO" id="GO:0043027">
    <property type="term" value="F:cysteine-type endopeptidase inhibitor activity involved in apoptotic process"/>
    <property type="evidence" value="ECO:0007669"/>
    <property type="project" value="TreeGrafter"/>
</dbReference>
<keyword evidence="3" id="KW-0479">Metal-binding</keyword>
<proteinExistence type="inferred from homology"/>
<accession>A0A9N9TP26</accession>
<dbReference type="Pfam" id="PF00653">
    <property type="entry name" value="BIR"/>
    <property type="match status" value="2"/>
</dbReference>
<gene>
    <name evidence="9" type="ORF">PHYEVI_LOCUS6699</name>
</gene>
<name>A0A9N9TP26_PHYSR</name>
<dbReference type="PANTHER" id="PTHR10044:SF139">
    <property type="entry name" value="DEATH-ASSOCIATED INHIBITOR OF APOPTOSIS 2"/>
    <property type="match status" value="1"/>
</dbReference>
<dbReference type="Gene3D" id="3.30.40.10">
    <property type="entry name" value="Zinc/RING finger domain, C3HC4 (zinc finger)"/>
    <property type="match status" value="1"/>
</dbReference>
<dbReference type="InterPro" id="IPR013083">
    <property type="entry name" value="Znf_RING/FYVE/PHD"/>
</dbReference>
<dbReference type="PANTHER" id="PTHR10044">
    <property type="entry name" value="INHIBITOR OF APOPTOSIS"/>
    <property type="match status" value="1"/>
</dbReference>
<feature type="compositionally biased region" description="Basic and acidic residues" evidence="7">
    <location>
        <begin position="39"/>
        <end position="57"/>
    </location>
</feature>
<comment type="similarity">
    <text evidence="1">Belongs to the IAP family.</text>
</comment>
<dbReference type="PROSITE" id="PS01282">
    <property type="entry name" value="BIR_REPEAT_1"/>
    <property type="match status" value="1"/>
</dbReference>
<dbReference type="GO" id="GO:0051726">
    <property type="term" value="P:regulation of cell cycle"/>
    <property type="evidence" value="ECO:0007669"/>
    <property type="project" value="TreeGrafter"/>
</dbReference>
<keyword evidence="10" id="KW-1185">Reference proteome</keyword>
<evidence type="ECO:0000256" key="3">
    <source>
        <dbReference type="ARBA" id="ARBA00022723"/>
    </source>
</evidence>
<evidence type="ECO:0000256" key="2">
    <source>
        <dbReference type="ARBA" id="ARBA00022703"/>
    </source>
</evidence>
<feature type="domain" description="RING-type" evidence="8">
    <location>
        <begin position="322"/>
        <end position="357"/>
    </location>
</feature>
<dbReference type="GO" id="GO:0005737">
    <property type="term" value="C:cytoplasm"/>
    <property type="evidence" value="ECO:0007669"/>
    <property type="project" value="TreeGrafter"/>
</dbReference>
<dbReference type="GO" id="GO:0005634">
    <property type="term" value="C:nucleus"/>
    <property type="evidence" value="ECO:0007669"/>
    <property type="project" value="TreeGrafter"/>
</dbReference>
<dbReference type="SMART" id="SM00238">
    <property type="entry name" value="BIR"/>
    <property type="match status" value="2"/>
</dbReference>
<evidence type="ECO:0000256" key="5">
    <source>
        <dbReference type="ARBA" id="ARBA00022833"/>
    </source>
</evidence>
<dbReference type="AlphaFoldDB" id="A0A9N9TP26"/>
<dbReference type="GO" id="GO:0043066">
    <property type="term" value="P:negative regulation of apoptotic process"/>
    <property type="evidence" value="ECO:0007669"/>
    <property type="project" value="TreeGrafter"/>
</dbReference>
<dbReference type="InterPro" id="IPR001370">
    <property type="entry name" value="BIR_rpt"/>
</dbReference>